<feature type="transmembrane region" description="Helical" evidence="4">
    <location>
        <begin position="124"/>
        <end position="144"/>
    </location>
</feature>
<evidence type="ECO:0000256" key="4">
    <source>
        <dbReference type="SAM" id="Phobius"/>
    </source>
</evidence>
<evidence type="ECO:0000313" key="7">
    <source>
        <dbReference type="Proteomes" id="UP000076623"/>
    </source>
</evidence>
<dbReference type="AlphaFoldDB" id="A0A160IM53"/>
<sequence length="314" mass="34566">MNNTSLKIPVFIPLIIGIIAISFSSIFVKWSDAPVSVQGMYRLLFTLIMMLPFVWKQARYLKQINWRETFLLILSGAFLALHFLFWMGSLKLTTVASSTILLSLQPVFVMIGAYIAFREKTSKAAIIGMMVAILGAIMIGWGDIGISAKHIQGDLLSILGTIVVAAHMLIGQKLLKTFPATLYSFTVFLVAVIVFGIYNLTLNIPMTGYPEKEWGIFLLLAIIPTVFGHVLFNWLLKYVTAATISMAILGEPVGATLLAYLFLGESLTLSQWSGGAIVLAGLYYFLQNTRKQNKRTTPAPIKPPLTSGPIVKKG</sequence>
<accession>A0A160IM53</accession>
<feature type="domain" description="EamA" evidence="5">
    <location>
        <begin position="153"/>
        <end position="285"/>
    </location>
</feature>
<keyword evidence="4" id="KW-1133">Transmembrane helix</keyword>
<gene>
    <name evidence="6" type="ORF">ABE65_009635</name>
</gene>
<dbReference type="InterPro" id="IPR037185">
    <property type="entry name" value="EmrE-like"/>
</dbReference>
<evidence type="ECO:0000256" key="3">
    <source>
        <dbReference type="SAM" id="MobiDB-lite"/>
    </source>
</evidence>
<feature type="transmembrane region" description="Helical" evidence="4">
    <location>
        <begin position="40"/>
        <end position="58"/>
    </location>
</feature>
<dbReference type="PANTHER" id="PTHR22911:SF76">
    <property type="entry name" value="EAMA DOMAIN-CONTAINING PROTEIN"/>
    <property type="match status" value="1"/>
</dbReference>
<keyword evidence="4" id="KW-0812">Transmembrane</keyword>
<feature type="transmembrane region" description="Helical" evidence="4">
    <location>
        <begin position="182"/>
        <end position="202"/>
    </location>
</feature>
<feature type="transmembrane region" description="Helical" evidence="4">
    <location>
        <begin position="95"/>
        <end position="117"/>
    </location>
</feature>
<feature type="transmembrane region" description="Helical" evidence="4">
    <location>
        <begin position="214"/>
        <end position="236"/>
    </location>
</feature>
<keyword evidence="4" id="KW-0472">Membrane</keyword>
<name>A0A160IM53_9BACL</name>
<dbReference type="STRING" id="1221500.ABE65_009635"/>
<dbReference type="Pfam" id="PF00892">
    <property type="entry name" value="EamA"/>
    <property type="match status" value="2"/>
</dbReference>
<feature type="transmembrane region" description="Helical" evidence="4">
    <location>
        <begin position="70"/>
        <end position="89"/>
    </location>
</feature>
<dbReference type="GO" id="GO:0016020">
    <property type="term" value="C:membrane"/>
    <property type="evidence" value="ECO:0007669"/>
    <property type="project" value="InterPro"/>
</dbReference>
<feature type="transmembrane region" description="Helical" evidence="4">
    <location>
        <begin position="269"/>
        <end position="286"/>
    </location>
</feature>
<reference evidence="6 7" key="1">
    <citation type="submission" date="2016-04" db="EMBL/GenBank/DDBJ databases">
        <title>Complete genome sequence of Fictibacillus phosphorivorans G25-29, a strain toxic to nematodes.</title>
        <authorList>
            <person name="Zheng Z."/>
        </authorList>
    </citation>
    <scope>NUCLEOTIDE SEQUENCE [LARGE SCALE GENOMIC DNA]</scope>
    <source>
        <strain evidence="6 7">G25-29</strain>
    </source>
</reference>
<proteinExistence type="inferred from homology"/>
<feature type="transmembrane region" description="Helical" evidence="4">
    <location>
        <begin position="150"/>
        <end position="170"/>
    </location>
</feature>
<keyword evidence="7" id="KW-1185">Reference proteome</keyword>
<dbReference type="RefSeq" id="WP_066394090.1">
    <property type="nucleotide sequence ID" value="NZ_CP015378.1"/>
</dbReference>
<dbReference type="SUPFAM" id="SSF103481">
    <property type="entry name" value="Multidrug resistance efflux transporter EmrE"/>
    <property type="match status" value="2"/>
</dbReference>
<feature type="region of interest" description="Disordered" evidence="3">
    <location>
        <begin position="294"/>
        <end position="314"/>
    </location>
</feature>
<evidence type="ECO:0000259" key="5">
    <source>
        <dbReference type="Pfam" id="PF00892"/>
    </source>
</evidence>
<dbReference type="KEGG" id="fpn:ABE65_009635"/>
<dbReference type="PANTHER" id="PTHR22911">
    <property type="entry name" value="ACYL-MALONYL CONDENSING ENZYME-RELATED"/>
    <property type="match status" value="1"/>
</dbReference>
<feature type="transmembrane region" description="Helical" evidence="4">
    <location>
        <begin position="243"/>
        <end position="263"/>
    </location>
</feature>
<dbReference type="Proteomes" id="UP000076623">
    <property type="component" value="Chromosome"/>
</dbReference>
<comment type="subcellular location">
    <subcellularLocation>
        <location evidence="1">Endomembrane system</location>
        <topology evidence="1">Multi-pass membrane protein</topology>
    </subcellularLocation>
</comment>
<evidence type="ECO:0000256" key="2">
    <source>
        <dbReference type="ARBA" id="ARBA00007362"/>
    </source>
</evidence>
<protein>
    <submittedName>
        <fullName evidence="6">Multidrug transporter</fullName>
    </submittedName>
</protein>
<evidence type="ECO:0000256" key="1">
    <source>
        <dbReference type="ARBA" id="ARBA00004127"/>
    </source>
</evidence>
<feature type="domain" description="EamA" evidence="5">
    <location>
        <begin position="14"/>
        <end position="140"/>
    </location>
</feature>
<dbReference type="InterPro" id="IPR000620">
    <property type="entry name" value="EamA_dom"/>
</dbReference>
<feature type="transmembrane region" description="Helical" evidence="4">
    <location>
        <begin position="7"/>
        <end position="28"/>
    </location>
</feature>
<organism evidence="6 7">
    <name type="scientific">Fictibacillus phosphorivorans</name>
    <dbReference type="NCBI Taxonomy" id="1221500"/>
    <lineage>
        <taxon>Bacteria</taxon>
        <taxon>Bacillati</taxon>
        <taxon>Bacillota</taxon>
        <taxon>Bacilli</taxon>
        <taxon>Bacillales</taxon>
        <taxon>Fictibacillaceae</taxon>
        <taxon>Fictibacillus</taxon>
    </lineage>
</organism>
<comment type="similarity">
    <text evidence="2">Belongs to the EamA transporter family.</text>
</comment>
<dbReference type="EMBL" id="CP015378">
    <property type="protein sequence ID" value="ANC77047.1"/>
    <property type="molecule type" value="Genomic_DNA"/>
</dbReference>
<evidence type="ECO:0000313" key="6">
    <source>
        <dbReference type="EMBL" id="ANC77047.1"/>
    </source>
</evidence>